<keyword evidence="2" id="KW-1185">Reference proteome</keyword>
<dbReference type="Proteomes" id="UP000310200">
    <property type="component" value="Unassembled WGS sequence"/>
</dbReference>
<reference evidence="1 2" key="1">
    <citation type="journal article" date="2019" name="Philos. Trans. R. Soc. Lond., B, Biol. Sci.">
        <title>Ant behaviour and brain gene expression of defending hosts depend on the ecological success of the intruding social parasite.</title>
        <authorList>
            <person name="Kaur R."/>
            <person name="Stoldt M."/>
            <person name="Jongepier E."/>
            <person name="Feldmeyer B."/>
            <person name="Menzel F."/>
            <person name="Bornberg-Bauer E."/>
            <person name="Foitzik S."/>
        </authorList>
    </citation>
    <scope>NUCLEOTIDE SEQUENCE [LARGE SCALE GENOMIC DNA]</scope>
    <source>
        <tissue evidence="1">Whole body</tissue>
    </source>
</reference>
<protein>
    <submittedName>
        <fullName evidence="1">Uncharacterized protein</fullName>
    </submittedName>
</protein>
<organism evidence="1 2">
    <name type="scientific">Temnothorax longispinosus</name>
    <dbReference type="NCBI Taxonomy" id="300112"/>
    <lineage>
        <taxon>Eukaryota</taxon>
        <taxon>Metazoa</taxon>
        <taxon>Ecdysozoa</taxon>
        <taxon>Arthropoda</taxon>
        <taxon>Hexapoda</taxon>
        <taxon>Insecta</taxon>
        <taxon>Pterygota</taxon>
        <taxon>Neoptera</taxon>
        <taxon>Endopterygota</taxon>
        <taxon>Hymenoptera</taxon>
        <taxon>Apocrita</taxon>
        <taxon>Aculeata</taxon>
        <taxon>Formicoidea</taxon>
        <taxon>Formicidae</taxon>
        <taxon>Myrmicinae</taxon>
        <taxon>Temnothorax</taxon>
    </lineage>
</organism>
<comment type="caution">
    <text evidence="1">The sequence shown here is derived from an EMBL/GenBank/DDBJ whole genome shotgun (WGS) entry which is preliminary data.</text>
</comment>
<evidence type="ECO:0000313" key="1">
    <source>
        <dbReference type="EMBL" id="TGZ53644.1"/>
    </source>
</evidence>
<sequence length="130" mass="14862">MSHLIHSGEQPLDASAHMVYLLDLALTHVFLDTSRKLHKRFTRKTDDNDDLFELGMNHRQHHVYTLSRDNPMSGEATGDKFELDSSLGCLTPCCPRQRYLARSGRQYETHKCSPRLRTTFTAAALPITFT</sequence>
<proteinExistence type="predicted"/>
<accession>A0A4V3SBP2</accession>
<evidence type="ECO:0000313" key="2">
    <source>
        <dbReference type="Proteomes" id="UP000310200"/>
    </source>
</evidence>
<name>A0A4V3SBP2_9HYME</name>
<gene>
    <name evidence="1" type="ORF">DBV15_10279</name>
</gene>
<dbReference type="EMBL" id="QBLH01000975">
    <property type="protein sequence ID" value="TGZ53644.1"/>
    <property type="molecule type" value="Genomic_DNA"/>
</dbReference>
<dbReference type="AlphaFoldDB" id="A0A4V3SBP2"/>